<dbReference type="EMBL" id="CP154834">
    <property type="protein sequence ID" value="XAO73618.1"/>
    <property type="molecule type" value="Genomic_DNA"/>
</dbReference>
<evidence type="ECO:0000256" key="2">
    <source>
        <dbReference type="ARBA" id="ARBA00006490"/>
    </source>
</evidence>
<evidence type="ECO:0000256" key="7">
    <source>
        <dbReference type="ARBA" id="ARBA00023014"/>
    </source>
</evidence>
<dbReference type="PROSITE" id="PS00595">
    <property type="entry name" value="AA_TRANSFER_CLASS_5"/>
    <property type="match status" value="1"/>
</dbReference>
<keyword evidence="7" id="KW-0411">Iron-sulfur</keyword>
<evidence type="ECO:0000256" key="5">
    <source>
        <dbReference type="ARBA" id="ARBA00022898"/>
    </source>
</evidence>
<dbReference type="GO" id="GO:0046872">
    <property type="term" value="F:metal ion binding"/>
    <property type="evidence" value="ECO:0007669"/>
    <property type="project" value="UniProtKB-KW"/>
</dbReference>
<dbReference type="GO" id="GO:0008483">
    <property type="term" value="F:transaminase activity"/>
    <property type="evidence" value="ECO:0007669"/>
    <property type="project" value="UniProtKB-KW"/>
</dbReference>
<dbReference type="Pfam" id="PF00266">
    <property type="entry name" value="Aminotran_5"/>
    <property type="match status" value="1"/>
</dbReference>
<dbReference type="GO" id="GO:0031071">
    <property type="term" value="F:cysteine desulfurase activity"/>
    <property type="evidence" value="ECO:0007669"/>
    <property type="project" value="UniProtKB-EC"/>
</dbReference>
<dbReference type="InterPro" id="IPR015421">
    <property type="entry name" value="PyrdxlP-dep_Trfase_major"/>
</dbReference>
<dbReference type="RefSeq" id="WP_345766042.1">
    <property type="nucleotide sequence ID" value="NZ_CP154834.1"/>
</dbReference>
<evidence type="ECO:0000256" key="3">
    <source>
        <dbReference type="ARBA" id="ARBA00012239"/>
    </source>
</evidence>
<dbReference type="SUPFAM" id="SSF53383">
    <property type="entry name" value="PLP-dependent transferases"/>
    <property type="match status" value="1"/>
</dbReference>
<keyword evidence="11" id="KW-0808">Transferase</keyword>
<evidence type="ECO:0000313" key="12">
    <source>
        <dbReference type="Proteomes" id="UP001463665"/>
    </source>
</evidence>
<organism evidence="11 12">
    <name type="scientific">Chryseobacterium endophyticum</name>
    <dbReference type="NCBI Taxonomy" id="1854762"/>
    <lineage>
        <taxon>Bacteria</taxon>
        <taxon>Pseudomonadati</taxon>
        <taxon>Bacteroidota</taxon>
        <taxon>Flavobacteriia</taxon>
        <taxon>Flavobacteriales</taxon>
        <taxon>Weeksellaceae</taxon>
        <taxon>Chryseobacterium group</taxon>
        <taxon>Chryseobacterium</taxon>
    </lineage>
</organism>
<dbReference type="Gene3D" id="3.40.640.10">
    <property type="entry name" value="Type I PLP-dependent aspartate aminotransferase-like (Major domain)"/>
    <property type="match status" value="1"/>
</dbReference>
<dbReference type="InterPro" id="IPR020578">
    <property type="entry name" value="Aminotrans_V_PyrdxlP_BS"/>
</dbReference>
<protein>
    <recommendedName>
        <fullName evidence="3">cysteine desulfurase</fullName>
        <ecNumber evidence="3">2.8.1.7</ecNumber>
    </recommendedName>
</protein>
<keyword evidence="4" id="KW-0479">Metal-binding</keyword>
<feature type="domain" description="Aminotransferase class V" evidence="10">
    <location>
        <begin position="6"/>
        <end position="219"/>
    </location>
</feature>
<proteinExistence type="inferred from homology"/>
<keyword evidence="11" id="KW-0032">Aminotransferase</keyword>
<dbReference type="GO" id="GO:0051536">
    <property type="term" value="F:iron-sulfur cluster binding"/>
    <property type="evidence" value="ECO:0007669"/>
    <property type="project" value="UniProtKB-KW"/>
</dbReference>
<evidence type="ECO:0000256" key="9">
    <source>
        <dbReference type="RuleBase" id="RU004504"/>
    </source>
</evidence>
<keyword evidence="6" id="KW-0408">Iron</keyword>
<dbReference type="AlphaFoldDB" id="A0AAU6WM03"/>
<evidence type="ECO:0000259" key="10">
    <source>
        <dbReference type="Pfam" id="PF00266"/>
    </source>
</evidence>
<dbReference type="InterPro" id="IPR000192">
    <property type="entry name" value="Aminotrans_V_dom"/>
</dbReference>
<dbReference type="PANTHER" id="PTHR11601">
    <property type="entry name" value="CYSTEINE DESULFURYLASE FAMILY MEMBER"/>
    <property type="match status" value="1"/>
</dbReference>
<evidence type="ECO:0000256" key="1">
    <source>
        <dbReference type="ARBA" id="ARBA00001933"/>
    </source>
</evidence>
<comment type="catalytic activity">
    <reaction evidence="8">
        <text>(sulfur carrier)-H + L-cysteine = (sulfur carrier)-SH + L-alanine</text>
        <dbReference type="Rhea" id="RHEA:43892"/>
        <dbReference type="Rhea" id="RHEA-COMP:14737"/>
        <dbReference type="Rhea" id="RHEA-COMP:14739"/>
        <dbReference type="ChEBI" id="CHEBI:29917"/>
        <dbReference type="ChEBI" id="CHEBI:35235"/>
        <dbReference type="ChEBI" id="CHEBI:57972"/>
        <dbReference type="ChEBI" id="CHEBI:64428"/>
        <dbReference type="EC" id="2.8.1.7"/>
    </reaction>
</comment>
<comment type="similarity">
    <text evidence="2">Belongs to the class-V pyridoxal-phosphate-dependent aminotransferase family. NifS/IscS subfamily.</text>
</comment>
<dbReference type="PANTHER" id="PTHR11601:SF34">
    <property type="entry name" value="CYSTEINE DESULFURASE"/>
    <property type="match status" value="1"/>
</dbReference>
<name>A0AAU6WM03_9FLAO</name>
<evidence type="ECO:0000256" key="8">
    <source>
        <dbReference type="ARBA" id="ARBA00050776"/>
    </source>
</evidence>
<evidence type="ECO:0000313" key="11">
    <source>
        <dbReference type="EMBL" id="XAO73618.1"/>
    </source>
</evidence>
<dbReference type="Gene3D" id="3.90.1150.10">
    <property type="entry name" value="Aspartate Aminotransferase, domain 1"/>
    <property type="match status" value="1"/>
</dbReference>
<accession>A0AAU6WM03</accession>
<reference evidence="11 12" key="1">
    <citation type="submission" date="2024-04" db="EMBL/GenBank/DDBJ databases">
        <title>Genome sequencing and assembly of rice foliar adapted Chryseobacterium endophyticum OsEnb-ALM-A6.</title>
        <authorList>
            <person name="Kumar S."/>
            <person name="Javed M."/>
            <person name="Chouhan V."/>
            <person name="Charishma K."/>
            <person name="Patel A."/>
            <person name="Kumar M."/>
            <person name="Sahu K.P."/>
            <person name="Kumar A."/>
        </authorList>
    </citation>
    <scope>NUCLEOTIDE SEQUENCE [LARGE SCALE GENOMIC DNA]</scope>
    <source>
        <strain evidence="11 12">OsEnb-ALM-A6</strain>
    </source>
</reference>
<comment type="cofactor">
    <cofactor evidence="1 9">
        <name>pyridoxal 5'-phosphate</name>
        <dbReference type="ChEBI" id="CHEBI:597326"/>
    </cofactor>
</comment>
<gene>
    <name evidence="11" type="ORF">AAFP95_18140</name>
</gene>
<keyword evidence="5" id="KW-0663">Pyridoxal phosphate</keyword>
<sequence length="221" mass="24113">MISHNIYLDHNATTKLDGNVLEAMIPFFTEHYENPGSSHLAGLTVDEYIEEAFRQVADLIGCRTNEIIFTSGATESINLAIRGISHGERNHLVTLCTEHKAVLDTVKDHAEKSHLNCSILPVQNDGLADLDLLEQAITGKTLLVSVMLVNNETGTIQYIKEISELVHAKGAFLLCDATQAVGKIPVNVQELGIDLMAFSAHKFYGPKGIGALYVSKDVKSI</sequence>
<evidence type="ECO:0000256" key="4">
    <source>
        <dbReference type="ARBA" id="ARBA00022723"/>
    </source>
</evidence>
<dbReference type="InterPro" id="IPR015422">
    <property type="entry name" value="PyrdxlP-dep_Trfase_small"/>
</dbReference>
<dbReference type="InterPro" id="IPR015424">
    <property type="entry name" value="PyrdxlP-dep_Trfase"/>
</dbReference>
<dbReference type="EC" id="2.8.1.7" evidence="3"/>
<keyword evidence="12" id="KW-1185">Reference proteome</keyword>
<evidence type="ECO:0000256" key="6">
    <source>
        <dbReference type="ARBA" id="ARBA00023004"/>
    </source>
</evidence>
<dbReference type="Proteomes" id="UP001463665">
    <property type="component" value="Chromosome"/>
</dbReference>